<accession>A0ABX8SC47</accession>
<reference evidence="1" key="1">
    <citation type="submission" date="2021-07" db="EMBL/GenBank/DDBJ databases">
        <title>Candidatus Kaistella beijingensis sp. nov. isolated from a municipal wastewater treatment plant is involved in sludge foaming.</title>
        <authorList>
            <person name="Song Y."/>
            <person name="Liu S.-J."/>
        </authorList>
    </citation>
    <scope>NUCLEOTIDE SEQUENCE</scope>
    <source>
        <strain evidence="1">DSM 43998</strain>
    </source>
</reference>
<sequence>MTAVLAGRAAEAVSGAQDLLTRRLGAPVGLTDPVELGVGRTTVLRVRVMDGAFALPRTVIVKQVSDTMPDPRDTPARSAFLRASAESAFLRETASYLFANALPKAQRPGPDLLAHDVESRLLILTDLGEQDRLSRLLRTSDERVVANLLMAYAQALGRLHAATVGREADFAALLRRVGARHRIGDLAQQAQLALAELPGALHRTLGVSVPDSVTDAVGTAMHLFDGGRFRAFSPFDLCPENVIVNDDGVRFLDYEWGGYRDAMLDLSYAFVPYPRCLCDHRLGTDRAQAMIEAWRAEVVGAWPELADDHLLAVKVLQARLAWVWLSTHWLLSADDEQVADVRGHSLSIPRSTAMVERWSTLATEASRTGAVSLAAFALSVVEAFTIL</sequence>
<name>A0ABX8SC47_9ACTN</name>
<keyword evidence="1" id="KW-0808">Transferase</keyword>
<gene>
    <name evidence="1" type="ORF">KV203_09140</name>
</gene>
<dbReference type="SUPFAM" id="SSF56112">
    <property type="entry name" value="Protein kinase-like (PK-like)"/>
    <property type="match status" value="1"/>
</dbReference>
<dbReference type="Proteomes" id="UP000887023">
    <property type="component" value="Chromosome"/>
</dbReference>
<protein>
    <submittedName>
        <fullName evidence="1">Kinase</fullName>
    </submittedName>
</protein>
<keyword evidence="1" id="KW-0418">Kinase</keyword>
<organism evidence="1 2">
    <name type="scientific">Skermania pinensis</name>
    <dbReference type="NCBI Taxonomy" id="39122"/>
    <lineage>
        <taxon>Bacteria</taxon>
        <taxon>Bacillati</taxon>
        <taxon>Actinomycetota</taxon>
        <taxon>Actinomycetes</taxon>
        <taxon>Mycobacteriales</taxon>
        <taxon>Gordoniaceae</taxon>
        <taxon>Skermania</taxon>
    </lineage>
</organism>
<evidence type="ECO:0000313" key="2">
    <source>
        <dbReference type="Proteomes" id="UP000887023"/>
    </source>
</evidence>
<dbReference type="GO" id="GO:0016301">
    <property type="term" value="F:kinase activity"/>
    <property type="evidence" value="ECO:0007669"/>
    <property type="project" value="UniProtKB-KW"/>
</dbReference>
<evidence type="ECO:0000313" key="1">
    <source>
        <dbReference type="EMBL" id="QXQ15444.1"/>
    </source>
</evidence>
<keyword evidence="2" id="KW-1185">Reference proteome</keyword>
<dbReference type="InterPro" id="IPR011009">
    <property type="entry name" value="Kinase-like_dom_sf"/>
</dbReference>
<dbReference type="RefSeq" id="WP_066468144.1">
    <property type="nucleotide sequence ID" value="NZ_CBCRUZ010000001.1"/>
</dbReference>
<dbReference type="Gene3D" id="3.90.1200.10">
    <property type="match status" value="1"/>
</dbReference>
<dbReference type="EMBL" id="CP079105">
    <property type="protein sequence ID" value="QXQ15444.1"/>
    <property type="molecule type" value="Genomic_DNA"/>
</dbReference>
<proteinExistence type="predicted"/>